<evidence type="ECO:0000313" key="2">
    <source>
        <dbReference type="Proteomes" id="UP001152795"/>
    </source>
</evidence>
<accession>A0A6S7HPR0</accession>
<comment type="caution">
    <text evidence="1">The sequence shown here is derived from an EMBL/GenBank/DDBJ whole genome shotgun (WGS) entry which is preliminary data.</text>
</comment>
<dbReference type="Gene3D" id="2.40.70.10">
    <property type="entry name" value="Acid Proteases"/>
    <property type="match status" value="1"/>
</dbReference>
<dbReference type="AlphaFoldDB" id="A0A6S7HPR0"/>
<sequence length="181" mass="19823">MLHINKSIVTFKKKLLKDNNASLTLSDIVAEAANNSPIGILGKTALDVKVDPGHISCHEFYVASDMISEIILGLGWLMSNKVNVDLSRMVLTFPDLSIKPLSVFDSTVLEPLAVVLDEDIEVPAKHEIFQTARIRNPTISESILEPNMKLPGKGVLVARVVVQPKEQRVPIQIINPGTEPV</sequence>
<name>A0A6S7HPR0_PARCT</name>
<proteinExistence type="predicted"/>
<dbReference type="Proteomes" id="UP001152795">
    <property type="component" value="Unassembled WGS sequence"/>
</dbReference>
<gene>
    <name evidence="1" type="ORF">PACLA_8A075488</name>
</gene>
<organism evidence="1 2">
    <name type="scientific">Paramuricea clavata</name>
    <name type="common">Red gorgonian</name>
    <name type="synonym">Violescent sea-whip</name>
    <dbReference type="NCBI Taxonomy" id="317549"/>
    <lineage>
        <taxon>Eukaryota</taxon>
        <taxon>Metazoa</taxon>
        <taxon>Cnidaria</taxon>
        <taxon>Anthozoa</taxon>
        <taxon>Octocorallia</taxon>
        <taxon>Malacalcyonacea</taxon>
        <taxon>Plexauridae</taxon>
        <taxon>Paramuricea</taxon>
    </lineage>
</organism>
<dbReference type="EMBL" id="CACRXK020005999">
    <property type="protein sequence ID" value="CAB4008035.1"/>
    <property type="molecule type" value="Genomic_DNA"/>
</dbReference>
<protein>
    <submittedName>
        <fullName evidence="1">Uncharacterized protein</fullName>
    </submittedName>
</protein>
<dbReference type="InterPro" id="IPR021109">
    <property type="entry name" value="Peptidase_aspartic_dom_sf"/>
</dbReference>
<dbReference type="OrthoDB" id="6156608at2759"/>
<evidence type="ECO:0000313" key="1">
    <source>
        <dbReference type="EMBL" id="CAB4008035.1"/>
    </source>
</evidence>
<keyword evidence="2" id="KW-1185">Reference proteome</keyword>
<reference evidence="1" key="1">
    <citation type="submission" date="2020-04" db="EMBL/GenBank/DDBJ databases">
        <authorList>
            <person name="Alioto T."/>
            <person name="Alioto T."/>
            <person name="Gomez Garrido J."/>
        </authorList>
    </citation>
    <scope>NUCLEOTIDE SEQUENCE</scope>
    <source>
        <strain evidence="1">A484AB</strain>
    </source>
</reference>